<protein>
    <submittedName>
        <fullName evidence="5">Putative homing endonuclease</fullName>
    </submittedName>
</protein>
<organism evidence="5">
    <name type="scientific">viral metagenome</name>
    <dbReference type="NCBI Taxonomy" id="1070528"/>
    <lineage>
        <taxon>unclassified sequences</taxon>
        <taxon>metagenomes</taxon>
        <taxon>organismal metagenomes</taxon>
    </lineage>
</organism>
<gene>
    <name evidence="5" type="ORF">TM448B00616_0021</name>
</gene>
<reference evidence="5" key="1">
    <citation type="submission" date="2020-03" db="EMBL/GenBank/DDBJ databases">
        <title>The deep terrestrial virosphere.</title>
        <authorList>
            <person name="Holmfeldt K."/>
            <person name="Nilsson E."/>
            <person name="Simone D."/>
            <person name="Lopez-Fernandez M."/>
            <person name="Wu X."/>
            <person name="de Brujin I."/>
            <person name="Lundin D."/>
            <person name="Andersson A."/>
            <person name="Bertilsson S."/>
            <person name="Dopson M."/>
        </authorList>
    </citation>
    <scope>NUCLEOTIDE SEQUENCE</scope>
    <source>
        <strain evidence="5">TM448B00616</strain>
    </source>
</reference>
<evidence type="ECO:0000313" key="5">
    <source>
        <dbReference type="EMBL" id="QJH96059.1"/>
    </source>
</evidence>
<dbReference type="InterPro" id="IPR044925">
    <property type="entry name" value="His-Me_finger_sf"/>
</dbReference>
<dbReference type="AlphaFoldDB" id="A0A6M3XEE6"/>
<keyword evidence="5" id="KW-0540">Nuclease</keyword>
<dbReference type="SUPFAM" id="SSF54060">
    <property type="entry name" value="His-Me finger endonucleases"/>
    <property type="match status" value="1"/>
</dbReference>
<name>A0A6M3XEE6_9ZZZZ</name>
<keyword evidence="5" id="KW-0378">Hydrolase</keyword>
<dbReference type="GO" id="GO:0003700">
    <property type="term" value="F:DNA-binding transcription factor activity"/>
    <property type="evidence" value="ECO:0007669"/>
    <property type="project" value="InterPro"/>
</dbReference>
<feature type="domain" description="AP2/ERF" evidence="4">
    <location>
        <begin position="114"/>
        <end position="170"/>
    </location>
</feature>
<keyword evidence="1" id="KW-0805">Transcription regulation</keyword>
<dbReference type="SUPFAM" id="SSF54171">
    <property type="entry name" value="DNA-binding domain"/>
    <property type="match status" value="1"/>
</dbReference>
<keyword evidence="3" id="KW-0804">Transcription</keyword>
<dbReference type="EMBL" id="MT144638">
    <property type="protein sequence ID" value="QJH96059.1"/>
    <property type="molecule type" value="Genomic_DNA"/>
</dbReference>
<dbReference type="GO" id="GO:0004519">
    <property type="term" value="F:endonuclease activity"/>
    <property type="evidence" value="ECO:0007669"/>
    <property type="project" value="UniProtKB-KW"/>
</dbReference>
<dbReference type="Pfam" id="PF00847">
    <property type="entry name" value="AP2"/>
    <property type="match status" value="1"/>
</dbReference>
<accession>A0A6M3XEE6</accession>
<dbReference type="GO" id="GO:0003677">
    <property type="term" value="F:DNA binding"/>
    <property type="evidence" value="ECO:0007669"/>
    <property type="project" value="UniProtKB-KW"/>
</dbReference>
<evidence type="ECO:0000259" key="4">
    <source>
        <dbReference type="PROSITE" id="PS51032"/>
    </source>
</evidence>
<dbReference type="SMART" id="SM00380">
    <property type="entry name" value="AP2"/>
    <property type="match status" value="1"/>
</dbReference>
<evidence type="ECO:0000256" key="2">
    <source>
        <dbReference type="ARBA" id="ARBA00023125"/>
    </source>
</evidence>
<evidence type="ECO:0000256" key="3">
    <source>
        <dbReference type="ARBA" id="ARBA00023163"/>
    </source>
</evidence>
<dbReference type="PROSITE" id="PS51032">
    <property type="entry name" value="AP2_ERF"/>
    <property type="match status" value="1"/>
</dbReference>
<dbReference type="Gene3D" id="3.90.75.20">
    <property type="match status" value="1"/>
</dbReference>
<dbReference type="InterPro" id="IPR036955">
    <property type="entry name" value="AP2/ERF_dom_sf"/>
</dbReference>
<evidence type="ECO:0000256" key="1">
    <source>
        <dbReference type="ARBA" id="ARBA00023015"/>
    </source>
</evidence>
<dbReference type="InterPro" id="IPR001471">
    <property type="entry name" value="AP2/ERF_dom"/>
</dbReference>
<dbReference type="Pfam" id="PF13392">
    <property type="entry name" value="HNH_3"/>
    <property type="match status" value="1"/>
</dbReference>
<keyword evidence="5" id="KW-0255">Endonuclease</keyword>
<proteinExistence type="predicted"/>
<keyword evidence="2" id="KW-0238">DNA-binding</keyword>
<dbReference type="Gene3D" id="3.30.730.10">
    <property type="entry name" value="AP2/ERF domain"/>
    <property type="match status" value="1"/>
</dbReference>
<sequence>MTNNSAFIDEDGETMKEIQLTQDKMAIVDDEDFEWLSKYKWHYQNKGYAERNRSIHLGKHKTILMHREILQVPDGMESDHINGNRLDNRRANLRICTRGENGKNLRKHVDNTSGFKGVSWHKRAKKWIAQITINYKYVYLGLFDDKQVAACAYDKATCKLHREFACTNFQSVEEND</sequence>
<dbReference type="InterPro" id="IPR003615">
    <property type="entry name" value="HNH_nuc"/>
</dbReference>
<dbReference type="InterPro" id="IPR016177">
    <property type="entry name" value="DNA-bd_dom_sf"/>
</dbReference>